<proteinExistence type="predicted"/>
<dbReference type="SUPFAM" id="SSF55681">
    <property type="entry name" value="Class II aaRS and biotin synthetases"/>
    <property type="match status" value="1"/>
</dbReference>
<dbReference type="Proteomes" id="UP001642484">
    <property type="component" value="Unassembled WGS sequence"/>
</dbReference>
<evidence type="ECO:0000313" key="2">
    <source>
        <dbReference type="EMBL" id="CAK9066816.1"/>
    </source>
</evidence>
<dbReference type="InterPro" id="IPR004143">
    <property type="entry name" value="BPL_LPL_catalytic"/>
</dbReference>
<organism evidence="1 3">
    <name type="scientific">Durusdinium trenchii</name>
    <dbReference type="NCBI Taxonomy" id="1381693"/>
    <lineage>
        <taxon>Eukaryota</taxon>
        <taxon>Sar</taxon>
        <taxon>Alveolata</taxon>
        <taxon>Dinophyceae</taxon>
        <taxon>Suessiales</taxon>
        <taxon>Symbiodiniaceae</taxon>
        <taxon>Durusdinium</taxon>
    </lineage>
</organism>
<dbReference type="PANTHER" id="PTHR12835">
    <property type="entry name" value="BIOTIN PROTEIN LIGASE"/>
    <property type="match status" value="1"/>
</dbReference>
<dbReference type="Pfam" id="PF03099">
    <property type="entry name" value="BPL_LplA_LipB"/>
    <property type="match status" value="1"/>
</dbReference>
<gene>
    <name evidence="1" type="ORF">CCMP2556_LOCUS32664</name>
    <name evidence="2" type="ORF">CCMP2556_LOCUS32835</name>
</gene>
<dbReference type="Gene3D" id="3.30.930.10">
    <property type="entry name" value="Bira Bifunctional Protein, Domain 2"/>
    <property type="match status" value="1"/>
</dbReference>
<protein>
    <submittedName>
        <fullName evidence="1">Uncharacterized protein</fullName>
    </submittedName>
</protein>
<dbReference type="EMBL" id="CAXAMN010022117">
    <property type="protein sequence ID" value="CAK9066501.1"/>
    <property type="molecule type" value="Genomic_DNA"/>
</dbReference>
<sequence>MDLAKRELRETGPHGTVILAEEMTSGRGRSGAKWVSPDEGNLYLTLLLRAAGSGSLNQDRRVQVNLATPLAVAGGIAELVPNLQPKLRWPLTVEVGGRKVSGALIEIHNQDGLEHFAVGVGINVNADFCNNQSFSQAVTSLRCAAQTVMDRELLLAKICDNLEEHISTPSVHELKQRYLAWPSDTSIGSAVSLLNKTSKDLILDGVVTGLTNSLALVVQASNGSNIEVLGTGSITVFPQGHLYKTEL</sequence>
<evidence type="ECO:0000313" key="1">
    <source>
        <dbReference type="EMBL" id="CAK9066501.1"/>
    </source>
</evidence>
<dbReference type="NCBIfam" id="TIGR00121">
    <property type="entry name" value="birA_ligase"/>
    <property type="match status" value="1"/>
</dbReference>
<dbReference type="InterPro" id="IPR004408">
    <property type="entry name" value="Biotin_CoA_COase_ligase"/>
</dbReference>
<dbReference type="GO" id="GO:0016874">
    <property type="term" value="F:ligase activity"/>
    <property type="evidence" value="ECO:0007669"/>
    <property type="project" value="UniProtKB-KW"/>
</dbReference>
<name>A0ABP0NSM1_9DINO</name>
<accession>A0ABP0NSM1</accession>
<dbReference type="EMBL" id="CAXAMN010022140">
    <property type="protein sequence ID" value="CAK9066816.1"/>
    <property type="molecule type" value="Genomic_DNA"/>
</dbReference>
<comment type="caution">
    <text evidence="1">The sequence shown here is derived from an EMBL/GenBank/DDBJ whole genome shotgun (WGS) entry which is preliminary data.</text>
</comment>
<dbReference type="PROSITE" id="PS51733">
    <property type="entry name" value="BPL_LPL_CATALYTIC"/>
    <property type="match status" value="1"/>
</dbReference>
<dbReference type="PANTHER" id="PTHR12835:SF5">
    <property type="entry name" value="BIOTIN--PROTEIN LIGASE"/>
    <property type="match status" value="1"/>
</dbReference>
<reference evidence="1 3" key="1">
    <citation type="submission" date="2024-02" db="EMBL/GenBank/DDBJ databases">
        <authorList>
            <person name="Chen Y."/>
            <person name="Shah S."/>
            <person name="Dougan E. K."/>
            <person name="Thang M."/>
            <person name="Chan C."/>
        </authorList>
    </citation>
    <scope>NUCLEOTIDE SEQUENCE [LARGE SCALE GENOMIC DNA]</scope>
</reference>
<evidence type="ECO:0000313" key="3">
    <source>
        <dbReference type="Proteomes" id="UP001642484"/>
    </source>
</evidence>
<keyword evidence="3" id="KW-1185">Reference proteome</keyword>
<dbReference type="InterPro" id="IPR045864">
    <property type="entry name" value="aa-tRNA-synth_II/BPL/LPL"/>
</dbReference>